<protein>
    <recommendedName>
        <fullName evidence="6">Ceramide glucosyltransferase</fullName>
        <ecNumber evidence="5">2.4.1.80</ecNumber>
    </recommendedName>
    <alternativeName>
        <fullName evidence="13">Glucosylceramide synthase</fullName>
    </alternativeName>
    <alternativeName>
        <fullName evidence="14">UDP-glucose ceramide glucosyltransferase</fullName>
    </alternativeName>
    <alternativeName>
        <fullName evidence="12">UDP-glucose:N-acylsphingosine D-glucosyltransferase</fullName>
    </alternativeName>
</protein>
<reference evidence="16" key="1">
    <citation type="submission" date="2014-02" db="EMBL/GenBank/DDBJ databases">
        <authorList>
            <person name="Genoscope - CEA"/>
        </authorList>
    </citation>
    <scope>NUCLEOTIDE SEQUENCE</scope>
    <source>
        <strain evidence="16">LS3</strain>
    </source>
</reference>
<comment type="pathway">
    <text evidence="2">Lipid metabolism; sphingolipid metabolism.</text>
</comment>
<dbReference type="AlphaFoldDB" id="A0A060T5T8"/>
<dbReference type="GO" id="GO:0008120">
    <property type="term" value="F:ceramide glucosyltransferase activity"/>
    <property type="evidence" value="ECO:0007669"/>
    <property type="project" value="UniProtKB-EC"/>
</dbReference>
<keyword evidence="9 15" id="KW-0812">Transmembrane</keyword>
<evidence type="ECO:0000256" key="1">
    <source>
        <dbReference type="ARBA" id="ARBA00004141"/>
    </source>
</evidence>
<dbReference type="GO" id="GO:0016020">
    <property type="term" value="C:membrane"/>
    <property type="evidence" value="ECO:0007669"/>
    <property type="project" value="UniProtKB-SubCell"/>
</dbReference>
<keyword evidence="7" id="KW-0328">Glycosyltransferase</keyword>
<dbReference type="UniPathway" id="UPA00222"/>
<evidence type="ECO:0000256" key="4">
    <source>
        <dbReference type="ARBA" id="ARBA00006739"/>
    </source>
</evidence>
<dbReference type="Gene3D" id="3.90.550.10">
    <property type="entry name" value="Spore Coat Polysaccharide Biosynthesis Protein SpsA, Chain A"/>
    <property type="match status" value="1"/>
</dbReference>
<accession>A0A060T5T8</accession>
<dbReference type="CDD" id="cd02520">
    <property type="entry name" value="Glucosylceramide_synthase"/>
    <property type="match status" value="1"/>
</dbReference>
<sequence>MLEIVLAAVSALARAEEHVPGRIDTSGGDDTSSGLWFYVAVVGLIWYGAVLAHVLTGVWLVSNRARRPSLRSCDGTEGVTILRPLKGIDTEMDMCLRSALEQDYPHFEVIFCVEDESDPAVAVAQSLIPKYPNVDAKVMVGAANYGPNPKINNLAKGYSAAKYDLIWVLDSNVWVTPEALTRAVDTFRCNPKAHIVHHVPMCISLSPKWEGNMGSRLDEMFMLTAHAKFYTALNQFQMAPCVMGKSNLYRKSALDRAVSAPPGEGIRKFALYIAEDNMIAQALWDNGGRTAIAPDCAIQPLEKVPLSGYWDRRVRWLRVRRYMVLAATMLEPTTESLVCGSIGTFSITTLLAGHSWSWRLFLTHMLVWVVLDYWQFHSLISFGTVNQKYAPMFSRRFFSPEGPPGPRPILRSWLWVWMLREVLALPIWIAAMCGHTIWWRGRPFIIKKDLTAEAIR</sequence>
<evidence type="ECO:0000256" key="12">
    <source>
        <dbReference type="ARBA" id="ARBA00031017"/>
    </source>
</evidence>
<evidence type="ECO:0000256" key="5">
    <source>
        <dbReference type="ARBA" id="ARBA00012699"/>
    </source>
</evidence>
<name>A0A060T5T8_BLAAD</name>
<evidence type="ECO:0000256" key="11">
    <source>
        <dbReference type="ARBA" id="ARBA00023136"/>
    </source>
</evidence>
<reference evidence="16" key="2">
    <citation type="submission" date="2014-06" db="EMBL/GenBank/DDBJ databases">
        <title>The complete genome of Blastobotrys (Arxula) adeninivorans LS3 - a yeast of biotechnological interest.</title>
        <authorList>
            <person name="Kunze G."/>
            <person name="Gaillardin C."/>
            <person name="Czernicka M."/>
            <person name="Durrens P."/>
            <person name="Martin T."/>
            <person name="Boer E."/>
            <person name="Gabaldon T."/>
            <person name="Cruz J."/>
            <person name="Talla E."/>
            <person name="Marck C."/>
            <person name="Goffeau A."/>
            <person name="Barbe V."/>
            <person name="Baret P."/>
            <person name="Baronian K."/>
            <person name="Beier S."/>
            <person name="Bleykasten C."/>
            <person name="Bode R."/>
            <person name="Casaregola S."/>
            <person name="Despons L."/>
            <person name="Fairhead C."/>
            <person name="Giersberg M."/>
            <person name="Gierski P."/>
            <person name="Hahnel U."/>
            <person name="Hartmann A."/>
            <person name="Jankowska D."/>
            <person name="Jubin C."/>
            <person name="Jung P."/>
            <person name="Lafontaine I."/>
            <person name="Leh-Louis V."/>
            <person name="Lemaire M."/>
            <person name="Marcet-Houben M."/>
            <person name="Mascher M."/>
            <person name="Morel G."/>
            <person name="Richard G.-F."/>
            <person name="Riechen J."/>
            <person name="Sacerdot C."/>
            <person name="Sarkar A."/>
            <person name="Savel G."/>
            <person name="Schacherer J."/>
            <person name="Sherman D."/>
            <person name="Straub M.-L."/>
            <person name="Stein N."/>
            <person name="Thierry A."/>
            <person name="Trautwein-Schult A."/>
            <person name="Westhof E."/>
            <person name="Worch S."/>
            <person name="Dujon B."/>
            <person name="Souciet J.-L."/>
            <person name="Wincker P."/>
            <person name="Scholz U."/>
            <person name="Neuveglise N."/>
        </authorList>
    </citation>
    <scope>NUCLEOTIDE SEQUENCE</scope>
    <source>
        <strain evidence="16">LS3</strain>
    </source>
</reference>
<evidence type="ECO:0000256" key="8">
    <source>
        <dbReference type="ARBA" id="ARBA00022679"/>
    </source>
</evidence>
<evidence type="ECO:0000256" key="9">
    <source>
        <dbReference type="ARBA" id="ARBA00022692"/>
    </source>
</evidence>
<evidence type="ECO:0000256" key="6">
    <source>
        <dbReference type="ARBA" id="ARBA00019988"/>
    </source>
</evidence>
<evidence type="ECO:0000256" key="10">
    <source>
        <dbReference type="ARBA" id="ARBA00022989"/>
    </source>
</evidence>
<comment type="subcellular location">
    <subcellularLocation>
        <location evidence="1">Membrane</location>
        <topology evidence="1">Multi-pass membrane protein</topology>
    </subcellularLocation>
</comment>
<evidence type="ECO:0000256" key="15">
    <source>
        <dbReference type="SAM" id="Phobius"/>
    </source>
</evidence>
<dbReference type="PANTHER" id="PTHR12726:SF0">
    <property type="entry name" value="CERAMIDE GLUCOSYLTRANSFERASE"/>
    <property type="match status" value="1"/>
</dbReference>
<evidence type="ECO:0000256" key="7">
    <source>
        <dbReference type="ARBA" id="ARBA00022676"/>
    </source>
</evidence>
<feature type="transmembrane region" description="Helical" evidence="15">
    <location>
        <begin position="414"/>
        <end position="438"/>
    </location>
</feature>
<keyword evidence="8" id="KW-0808">Transferase</keyword>
<dbReference type="EC" id="2.4.1.80" evidence="5"/>
<dbReference type="InterPro" id="IPR029044">
    <property type="entry name" value="Nucleotide-diphossugar_trans"/>
</dbReference>
<evidence type="ECO:0000256" key="14">
    <source>
        <dbReference type="ARBA" id="ARBA00032575"/>
    </source>
</evidence>
<proteinExistence type="inferred from homology"/>
<dbReference type="Pfam" id="PF13506">
    <property type="entry name" value="Glyco_transf_21"/>
    <property type="match status" value="1"/>
</dbReference>
<keyword evidence="11 15" id="KW-0472">Membrane</keyword>
<dbReference type="SUPFAM" id="SSF53448">
    <property type="entry name" value="Nucleotide-diphospho-sugar transferases"/>
    <property type="match status" value="1"/>
</dbReference>
<comment type="similarity">
    <text evidence="4">Belongs to the glycosyltransferase 2 family.</text>
</comment>
<dbReference type="PhylomeDB" id="A0A060T5T8"/>
<feature type="transmembrane region" description="Helical" evidence="15">
    <location>
        <begin position="35"/>
        <end position="61"/>
    </location>
</feature>
<dbReference type="InterPro" id="IPR025993">
    <property type="entry name" value="Ceramide_glucosylTrfase"/>
</dbReference>
<evidence type="ECO:0000256" key="13">
    <source>
        <dbReference type="ARBA" id="ARBA00031543"/>
    </source>
</evidence>
<dbReference type="EMBL" id="HG937692">
    <property type="protein sequence ID" value="CDP36313.1"/>
    <property type="molecule type" value="Genomic_DNA"/>
</dbReference>
<gene>
    <name evidence="16" type="ORF">GNLVRS02_ARAD1B10076g</name>
</gene>
<evidence type="ECO:0000313" key="16">
    <source>
        <dbReference type="EMBL" id="CDP36313.1"/>
    </source>
</evidence>
<keyword evidence="10 15" id="KW-1133">Transmembrane helix</keyword>
<evidence type="ECO:0000256" key="2">
    <source>
        <dbReference type="ARBA" id="ARBA00004760"/>
    </source>
</evidence>
<organism evidence="16">
    <name type="scientific">Blastobotrys adeninivorans</name>
    <name type="common">Yeast</name>
    <name type="synonym">Arxula adeninivorans</name>
    <dbReference type="NCBI Taxonomy" id="409370"/>
    <lineage>
        <taxon>Eukaryota</taxon>
        <taxon>Fungi</taxon>
        <taxon>Dikarya</taxon>
        <taxon>Ascomycota</taxon>
        <taxon>Saccharomycotina</taxon>
        <taxon>Dipodascomycetes</taxon>
        <taxon>Dipodascales</taxon>
        <taxon>Trichomonascaceae</taxon>
        <taxon>Blastobotrys</taxon>
    </lineage>
</organism>
<dbReference type="PANTHER" id="PTHR12726">
    <property type="entry name" value="CERAMIDE GLUCOSYLTRANSFERASE"/>
    <property type="match status" value="1"/>
</dbReference>
<comment type="pathway">
    <text evidence="3">Sphingolipid metabolism.</text>
</comment>
<dbReference type="GO" id="GO:0006679">
    <property type="term" value="P:glucosylceramide biosynthetic process"/>
    <property type="evidence" value="ECO:0007669"/>
    <property type="project" value="TreeGrafter"/>
</dbReference>
<evidence type="ECO:0000256" key="3">
    <source>
        <dbReference type="ARBA" id="ARBA00004991"/>
    </source>
</evidence>